<protein>
    <recommendedName>
        <fullName evidence="4">Late embryogeneis abundant protein</fullName>
    </recommendedName>
</protein>
<evidence type="ECO:0000256" key="1">
    <source>
        <dbReference type="SAM" id="MobiDB-lite"/>
    </source>
</evidence>
<comment type="caution">
    <text evidence="2">The sequence shown here is derived from an EMBL/GenBank/DDBJ whole genome shotgun (WGS) entry which is preliminary data.</text>
</comment>
<proteinExistence type="predicted"/>
<name>A0A016WNR1_9BILA</name>
<feature type="compositionally biased region" description="Basic and acidic residues" evidence="1">
    <location>
        <begin position="106"/>
        <end position="139"/>
    </location>
</feature>
<sequence>MVNSDITNAPKFENSLFEQTTATENMANMRFLLQSAAIFVLLLVTVQGNDNGFLSDTGEKAQDLADAASEKLSNAAESVKDAAKSGYDTVSGAAKDAYGSVASKFQDGKSTAEDKAGEAKDYASDKMREGADALDNAKL</sequence>
<reference evidence="3" key="1">
    <citation type="journal article" date="2015" name="Nat. Genet.">
        <title>The genome and transcriptome of the zoonotic hookworm Ancylostoma ceylanicum identify infection-specific gene families.</title>
        <authorList>
            <person name="Schwarz E.M."/>
            <person name="Hu Y."/>
            <person name="Antoshechkin I."/>
            <person name="Miller M.M."/>
            <person name="Sternberg P.W."/>
            <person name="Aroian R.V."/>
        </authorList>
    </citation>
    <scope>NUCLEOTIDE SEQUENCE</scope>
    <source>
        <strain evidence="3">HY135</strain>
    </source>
</reference>
<evidence type="ECO:0000313" key="3">
    <source>
        <dbReference type="Proteomes" id="UP000024635"/>
    </source>
</evidence>
<accession>A0A016WNR1</accession>
<dbReference type="EMBL" id="JARK01000203">
    <property type="protein sequence ID" value="EYC40648.1"/>
    <property type="molecule type" value="Genomic_DNA"/>
</dbReference>
<keyword evidence="3" id="KW-1185">Reference proteome</keyword>
<dbReference type="AlphaFoldDB" id="A0A016WNR1"/>
<dbReference type="Gene3D" id="1.10.287.700">
    <property type="entry name" value="Helix hairpin bin"/>
    <property type="match status" value="1"/>
</dbReference>
<dbReference type="OrthoDB" id="5834317at2759"/>
<organism evidence="2 3">
    <name type="scientific">Ancylostoma ceylanicum</name>
    <dbReference type="NCBI Taxonomy" id="53326"/>
    <lineage>
        <taxon>Eukaryota</taxon>
        <taxon>Metazoa</taxon>
        <taxon>Ecdysozoa</taxon>
        <taxon>Nematoda</taxon>
        <taxon>Chromadorea</taxon>
        <taxon>Rhabditida</taxon>
        <taxon>Rhabditina</taxon>
        <taxon>Rhabditomorpha</taxon>
        <taxon>Strongyloidea</taxon>
        <taxon>Ancylostomatidae</taxon>
        <taxon>Ancylostomatinae</taxon>
        <taxon>Ancylostoma</taxon>
    </lineage>
</organism>
<gene>
    <name evidence="2" type="primary">Acey_s0603.g530</name>
    <name evidence="2" type="ORF">Y032_0603g530</name>
</gene>
<evidence type="ECO:0008006" key="4">
    <source>
        <dbReference type="Google" id="ProtNLM"/>
    </source>
</evidence>
<feature type="region of interest" description="Disordered" evidence="1">
    <location>
        <begin position="104"/>
        <end position="139"/>
    </location>
</feature>
<evidence type="ECO:0000313" key="2">
    <source>
        <dbReference type="EMBL" id="EYC40648.1"/>
    </source>
</evidence>
<dbReference type="Proteomes" id="UP000024635">
    <property type="component" value="Unassembled WGS sequence"/>
</dbReference>